<feature type="transmembrane region" description="Helical" evidence="1">
    <location>
        <begin position="75"/>
        <end position="93"/>
    </location>
</feature>
<feature type="transmembrane region" description="Helical" evidence="1">
    <location>
        <begin position="46"/>
        <end position="63"/>
    </location>
</feature>
<reference evidence="2 3" key="1">
    <citation type="submission" date="2015-12" db="EMBL/GenBank/DDBJ databases">
        <title>Haloferax profundi sp. nov. isolated from the Discovery deep brine-seawater interface in the Red Sea.</title>
        <authorList>
            <person name="Zhang G."/>
            <person name="Stingl U."/>
            <person name="Rashid M."/>
        </authorList>
    </citation>
    <scope>NUCLEOTIDE SEQUENCE [LARGE SCALE GENOMIC DNA]</scope>
    <source>
        <strain evidence="2 3">SB29</strain>
    </source>
</reference>
<gene>
    <name evidence="2" type="ORF">AUR66_19980</name>
</gene>
<dbReference type="Pfam" id="PF26041">
    <property type="entry name" value="DUF8011"/>
    <property type="match status" value="1"/>
</dbReference>
<keyword evidence="3" id="KW-1185">Reference proteome</keyword>
<name>A0A0W1RDP1_9EURY</name>
<keyword evidence="1" id="KW-1133">Transmembrane helix</keyword>
<evidence type="ECO:0000256" key="1">
    <source>
        <dbReference type="SAM" id="Phobius"/>
    </source>
</evidence>
<dbReference type="OrthoDB" id="351217at2157"/>
<sequence length="94" mass="10295">MEIHVNRFFSEPKGWDTARTFIIGTAAFFALYLYFELVYGTGSYDIVILGASSGTAAIAELLPKNQRKLAVGLRVAAIAMPAIMILNALWILLS</sequence>
<feature type="transmembrane region" description="Helical" evidence="1">
    <location>
        <begin position="21"/>
        <end position="40"/>
    </location>
</feature>
<keyword evidence="1" id="KW-0472">Membrane</keyword>
<organism evidence="2 3">
    <name type="scientific">Haloferax profundi</name>
    <dbReference type="NCBI Taxonomy" id="1544718"/>
    <lineage>
        <taxon>Archaea</taxon>
        <taxon>Methanobacteriati</taxon>
        <taxon>Methanobacteriota</taxon>
        <taxon>Stenosarchaea group</taxon>
        <taxon>Halobacteria</taxon>
        <taxon>Halobacteriales</taxon>
        <taxon>Haloferacaceae</taxon>
        <taxon>Haloferax</taxon>
    </lineage>
</organism>
<accession>A0A0W1RDP1</accession>
<evidence type="ECO:0000313" key="2">
    <source>
        <dbReference type="EMBL" id="KTG11713.1"/>
    </source>
</evidence>
<keyword evidence="1" id="KW-0812">Transmembrane</keyword>
<dbReference type="AlphaFoldDB" id="A0A0W1RDP1"/>
<dbReference type="InterPro" id="IPR058324">
    <property type="entry name" value="DUF8011"/>
</dbReference>
<dbReference type="EMBL" id="LOPV01000643">
    <property type="protein sequence ID" value="KTG11713.1"/>
    <property type="molecule type" value="Genomic_DNA"/>
</dbReference>
<proteinExistence type="predicted"/>
<evidence type="ECO:0000313" key="3">
    <source>
        <dbReference type="Proteomes" id="UP000053157"/>
    </source>
</evidence>
<comment type="caution">
    <text evidence="2">The sequence shown here is derived from an EMBL/GenBank/DDBJ whole genome shotgun (WGS) entry which is preliminary data.</text>
</comment>
<dbReference type="Proteomes" id="UP000053157">
    <property type="component" value="Unassembled WGS sequence"/>
</dbReference>
<dbReference type="RefSeq" id="WP_058573574.1">
    <property type="nucleotide sequence ID" value="NZ_LOPV01000643.1"/>
</dbReference>
<protein>
    <submittedName>
        <fullName evidence="2">Uncharacterized protein</fullName>
    </submittedName>
</protein>